<dbReference type="Proteomes" id="UP000472270">
    <property type="component" value="Unassembled WGS sequence"/>
</dbReference>
<dbReference type="Gene3D" id="2.70.130.10">
    <property type="entry name" value="Mannose-6-phosphate receptor binding domain"/>
    <property type="match status" value="1"/>
</dbReference>
<evidence type="ECO:0000256" key="10">
    <source>
        <dbReference type="RuleBase" id="RU369099"/>
    </source>
</evidence>
<evidence type="ECO:0000256" key="9">
    <source>
        <dbReference type="ARBA" id="ARBA00066177"/>
    </source>
</evidence>
<dbReference type="GO" id="GO:0030968">
    <property type="term" value="P:endoplasmic reticulum unfolded protein response"/>
    <property type="evidence" value="ECO:0007669"/>
    <property type="project" value="UniProtKB-UniRule"/>
</dbReference>
<feature type="compositionally biased region" description="Basic and acidic residues" evidence="11">
    <location>
        <begin position="376"/>
        <end position="385"/>
    </location>
</feature>
<keyword evidence="3" id="KW-0732">Signal</keyword>
<feature type="compositionally biased region" description="Basic and acidic residues" evidence="11">
    <location>
        <begin position="244"/>
        <end position="279"/>
    </location>
</feature>
<dbReference type="GO" id="GO:0005788">
    <property type="term" value="C:endoplasmic reticulum lumen"/>
    <property type="evidence" value="ECO:0007669"/>
    <property type="project" value="UniProtKB-SubCell"/>
</dbReference>
<dbReference type="InterPro" id="IPR009011">
    <property type="entry name" value="Man6P_isomerase_rcpt-bd_dom_sf"/>
</dbReference>
<feature type="region of interest" description="Disordered" evidence="11">
    <location>
        <begin position="627"/>
        <end position="648"/>
    </location>
</feature>
<evidence type="ECO:0000256" key="5">
    <source>
        <dbReference type="ARBA" id="ARBA00022824"/>
    </source>
</evidence>
<dbReference type="FunFam" id="2.70.130.10:FF:000002">
    <property type="entry name" value="protein OS-9 isoform X1"/>
    <property type="match status" value="1"/>
</dbReference>
<keyword evidence="6" id="KW-1015">Disulfide bond</keyword>
<feature type="region of interest" description="Disordered" evidence="11">
    <location>
        <begin position="244"/>
        <end position="316"/>
    </location>
</feature>
<protein>
    <recommendedName>
        <fullName evidence="10">Endoplasmic reticulum lectin</fullName>
    </recommendedName>
    <alternativeName>
        <fullName evidence="10">Protein OS-9</fullName>
    </alternativeName>
</protein>
<dbReference type="InterPro" id="IPR045149">
    <property type="entry name" value="OS-9-like"/>
</dbReference>
<evidence type="ECO:0000256" key="3">
    <source>
        <dbReference type="ARBA" id="ARBA00022729"/>
    </source>
</evidence>
<name>A0A673M866_9TELE</name>
<dbReference type="GO" id="GO:0030246">
    <property type="term" value="F:carbohydrate binding"/>
    <property type="evidence" value="ECO:0007669"/>
    <property type="project" value="UniProtKB-UniRule"/>
</dbReference>
<dbReference type="Ensembl" id="ENSSRHT00000090734.1">
    <property type="protein sequence ID" value="ENSSRHP00000088347.1"/>
    <property type="gene ID" value="ENSSRHG00000043645.1"/>
</dbReference>
<feature type="region of interest" description="Disordered" evidence="11">
    <location>
        <begin position="347"/>
        <end position="409"/>
    </location>
</feature>
<evidence type="ECO:0000256" key="2">
    <source>
        <dbReference type="ARBA" id="ARBA00009918"/>
    </source>
</evidence>
<dbReference type="PANTHER" id="PTHR15414">
    <property type="entry name" value="OS-9-RELATED"/>
    <property type="match status" value="1"/>
</dbReference>
<evidence type="ECO:0000256" key="11">
    <source>
        <dbReference type="SAM" id="MobiDB-lite"/>
    </source>
</evidence>
<feature type="domain" description="MRH" evidence="12">
    <location>
        <begin position="70"/>
        <end position="189"/>
    </location>
</feature>
<comment type="similarity">
    <text evidence="2 10">Belongs to the OS-9 family.</text>
</comment>
<evidence type="ECO:0000256" key="4">
    <source>
        <dbReference type="ARBA" id="ARBA00022734"/>
    </source>
</evidence>
<comment type="function">
    <text evidence="10">Lectin involved in the quality control of the secretory pathway. As a member of the endoplasmic reticulum-associated degradation lumenal (ERAD-L) surveillance system, targets misfolded endoplasmic reticulum lumenal glycoproteins for degradation.</text>
</comment>
<comment type="subunit">
    <text evidence="9">Component of the HRD1 complex, which comprises at least SYNV1/HRD1, DERL1/2, FAM8A1, HERPUD1/HERP, OS9, SEL1L and UBE2J1. FAM8A1 is stabilized by interaction with SYNV1, which prevents its proteasomal degradation. OS9 and UBE2J1 recruitment to the complex may be mediated by SEL1L. Through this complex, may interact with ERLEC1 and HSPA5. Interacts (via C-terminus) with CPNE6 (via second C2 domain); this interaction occurs in a calcium-dependent manner in vitro. Interacts with CREB3.</text>
</comment>
<keyword evidence="7" id="KW-0325">Glycoprotein</keyword>
<evidence type="ECO:0000256" key="1">
    <source>
        <dbReference type="ARBA" id="ARBA00004319"/>
    </source>
</evidence>
<keyword evidence="4 10" id="KW-0430">Lectin</keyword>
<reference evidence="13" key="2">
    <citation type="submission" date="2025-09" db="UniProtKB">
        <authorList>
            <consortium name="Ensembl"/>
        </authorList>
    </citation>
    <scope>IDENTIFICATION</scope>
</reference>
<evidence type="ECO:0000313" key="13">
    <source>
        <dbReference type="Ensembl" id="ENSSRHP00000088347.1"/>
    </source>
</evidence>
<dbReference type="Pfam" id="PF07915">
    <property type="entry name" value="PRKCSH"/>
    <property type="match status" value="1"/>
</dbReference>
<feature type="compositionally biased region" description="Basic and acidic residues" evidence="11">
    <location>
        <begin position="347"/>
        <end position="369"/>
    </location>
</feature>
<evidence type="ECO:0000313" key="14">
    <source>
        <dbReference type="Proteomes" id="UP000472270"/>
    </source>
</evidence>
<evidence type="ECO:0000256" key="7">
    <source>
        <dbReference type="ARBA" id="ARBA00023180"/>
    </source>
</evidence>
<proteinExistence type="inferred from homology"/>
<feature type="compositionally biased region" description="Basic and acidic residues" evidence="11">
    <location>
        <begin position="460"/>
        <end position="481"/>
    </location>
</feature>
<evidence type="ECO:0000256" key="8">
    <source>
        <dbReference type="ARBA" id="ARBA00053710"/>
    </source>
</evidence>
<dbReference type="InterPro" id="IPR044865">
    <property type="entry name" value="MRH_dom"/>
</dbReference>
<feature type="region of interest" description="Disordered" evidence="11">
    <location>
        <begin position="460"/>
        <end position="514"/>
    </location>
</feature>
<organism evidence="13 14">
    <name type="scientific">Sinocyclocheilus rhinocerous</name>
    <dbReference type="NCBI Taxonomy" id="307959"/>
    <lineage>
        <taxon>Eukaryota</taxon>
        <taxon>Metazoa</taxon>
        <taxon>Chordata</taxon>
        <taxon>Craniata</taxon>
        <taxon>Vertebrata</taxon>
        <taxon>Euteleostomi</taxon>
        <taxon>Actinopterygii</taxon>
        <taxon>Neopterygii</taxon>
        <taxon>Teleostei</taxon>
        <taxon>Ostariophysi</taxon>
        <taxon>Cypriniformes</taxon>
        <taxon>Cyprinidae</taxon>
        <taxon>Cyprininae</taxon>
        <taxon>Sinocyclocheilus</taxon>
    </lineage>
</organism>
<reference evidence="13" key="1">
    <citation type="submission" date="2025-08" db="UniProtKB">
        <authorList>
            <consortium name="Ensembl"/>
        </authorList>
    </citation>
    <scope>IDENTIFICATION</scope>
</reference>
<feature type="compositionally biased region" description="Acidic residues" evidence="11">
    <location>
        <begin position="386"/>
        <end position="403"/>
    </location>
</feature>
<dbReference type="InterPro" id="IPR012913">
    <property type="entry name" value="OS9-like_dom"/>
</dbReference>
<accession>A0A673M866</accession>
<keyword evidence="14" id="KW-1185">Reference proteome</keyword>
<evidence type="ECO:0000256" key="6">
    <source>
        <dbReference type="ARBA" id="ARBA00023157"/>
    </source>
</evidence>
<comment type="subcellular location">
    <subcellularLocation>
        <location evidence="1 10">Endoplasmic reticulum lumen</location>
    </subcellularLocation>
</comment>
<dbReference type="AlphaFoldDB" id="A0A673M866"/>
<evidence type="ECO:0000259" key="12">
    <source>
        <dbReference type="PROSITE" id="PS51914"/>
    </source>
</evidence>
<comment type="function">
    <text evidence="8">Lectin component of the HRD1 complex, which functions in endoplasmic reticulum (ER) quality control and ER-associated degradation (ERAD). Specifically recognizes and binds improperly folded glycoproteins as well as hyperglycosylated proteins, retain them in the ER, and transfers them to the ubiquitination machinery and promote their degradation. Possible targets include TRPV4 as well as hyperglycosylated HSP90B1.</text>
</comment>
<sequence>MKYGIQILPDPVIMGQMEDVMLVSNKYKQLYECRLPAQAMRFHQDPVSEPDVQGYSGPGVPDLLKPMQTAPCLVKTKDWWTYEFCYGQHIRQYHLEDSEIKGDVLFLGYYDSEFDWTNETAKASKQHKLKRYHSQSYVNGSKCDLNWNPRETEVRFVCEEGSSDYIARVDEPQSCRYVLTVHTSRTCQHPLLRPPSTAKPQGIVCQPALSAQQYMDYVKAQVSDTKRKVEQISEELKNLDEILSKDDKNKGLQDDKTDENPAVHSDEPPLSESETKEGEVAEVGSVSEEPEDKDFWDGVAKPASTESSTPDSEVGLHDSLFGEEKFNFKIITDPADLMKFVQHLRESNQKNRKAELEKESQQSSQKREEQEEEEKREERAAGREVEEGDEDERLLQEFEDEMADLSVPSSKIEEIKEEMQKEFENIIEEAQQELENEGLKGEFDRTQATQTLENTLGKLLDRLEDKTGHESETETNTDMHKNTHSQHKTEGGPSPGSPNLVPKTPAQAGSNGEQVKVRVTKYKVGGGVAAGAGGVKVKELGEGDPQWQQIQEVVKEQLERAGIKAKGKIEVKILTRKTAEEAGDQWLTEEDTKSFRELLINLLTGGTEEVYKEQKRQQELENNYKFVWGEKQEESQSTGNSDSDEADF</sequence>
<gene>
    <name evidence="13" type="primary">os9</name>
</gene>
<dbReference type="PANTHER" id="PTHR15414:SF5">
    <property type="entry name" value="PROTEIN OS-9"/>
    <property type="match status" value="1"/>
</dbReference>
<dbReference type="GO" id="GO:0030970">
    <property type="term" value="P:retrograde protein transport, ER to cytosol"/>
    <property type="evidence" value="ECO:0007669"/>
    <property type="project" value="TreeGrafter"/>
</dbReference>
<dbReference type="PROSITE" id="PS51914">
    <property type="entry name" value="MRH"/>
    <property type="match status" value="1"/>
</dbReference>
<dbReference type="SUPFAM" id="SSF50911">
    <property type="entry name" value="Mannose 6-phosphate receptor domain"/>
    <property type="match status" value="1"/>
</dbReference>
<keyword evidence="5 10" id="KW-0256">Endoplasmic reticulum</keyword>